<dbReference type="Pfam" id="PF19891">
    <property type="entry name" value="DUF6364"/>
    <property type="match status" value="1"/>
</dbReference>
<reference evidence="2" key="1">
    <citation type="submission" date="2016-09" db="EMBL/GenBank/DDBJ databases">
        <authorList>
            <person name="Varghese N."/>
            <person name="Submissions S."/>
        </authorList>
    </citation>
    <scope>NUCLEOTIDE SEQUENCE [LARGE SCALE GENOMIC DNA]</scope>
    <source>
        <strain evidence="2">ANC 4466</strain>
    </source>
</reference>
<dbReference type="Proteomes" id="UP000219042">
    <property type="component" value="Unassembled WGS sequence"/>
</dbReference>
<dbReference type="InterPro" id="IPR045944">
    <property type="entry name" value="DUF6364"/>
</dbReference>
<name>A0A240E436_9GAMM</name>
<organism evidence="1 2">
    <name type="scientific">Acinetobacter puyangensis</name>
    <dbReference type="NCBI Taxonomy" id="1096779"/>
    <lineage>
        <taxon>Bacteria</taxon>
        <taxon>Pseudomonadati</taxon>
        <taxon>Pseudomonadota</taxon>
        <taxon>Gammaproteobacteria</taxon>
        <taxon>Moraxellales</taxon>
        <taxon>Moraxellaceae</taxon>
        <taxon>Acinetobacter</taxon>
    </lineage>
</organism>
<dbReference type="AlphaFoldDB" id="A0A240E436"/>
<dbReference type="EMBL" id="OANT01000001">
    <property type="protein sequence ID" value="SNX43528.1"/>
    <property type="molecule type" value="Genomic_DNA"/>
</dbReference>
<evidence type="ECO:0000313" key="1">
    <source>
        <dbReference type="EMBL" id="SNX43528.1"/>
    </source>
</evidence>
<dbReference type="RefSeq" id="WP_097077810.1">
    <property type="nucleotide sequence ID" value="NZ_BAABHT010000020.1"/>
</dbReference>
<keyword evidence="2" id="KW-1185">Reference proteome</keyword>
<gene>
    <name evidence="1" type="ORF">SAMN05421731_101570</name>
</gene>
<proteinExistence type="predicted"/>
<evidence type="ECO:0008006" key="3">
    <source>
        <dbReference type="Google" id="ProtNLM"/>
    </source>
</evidence>
<sequence length="86" mass="9707">MTTTITLSLEDTLIKQAEAYAAQSNKSVSQLVADYFASLNYQSQVKLNEIRDTLPPLTQQLTGSLKGVNIEDEKVEYLNHLEQKYL</sequence>
<dbReference type="OrthoDB" id="6198066at2"/>
<accession>A0A240E436</accession>
<protein>
    <recommendedName>
        <fullName evidence="3">Antitoxin</fullName>
    </recommendedName>
</protein>
<evidence type="ECO:0000313" key="2">
    <source>
        <dbReference type="Proteomes" id="UP000219042"/>
    </source>
</evidence>